<name>A0A1V4QGE6_UNCW3</name>
<dbReference type="SUPFAM" id="SSF53335">
    <property type="entry name" value="S-adenosyl-L-methionine-dependent methyltransferases"/>
    <property type="match status" value="1"/>
</dbReference>
<protein>
    <recommendedName>
        <fullName evidence="3">S-adenosylmethionine-dependent methyltransferase domain-containing protein</fullName>
    </recommendedName>
</protein>
<organism evidence="1 2">
    <name type="scientific">candidate division WOR-3 bacterium 4484_100</name>
    <dbReference type="NCBI Taxonomy" id="1936077"/>
    <lineage>
        <taxon>Bacteria</taxon>
        <taxon>Bacteria division WOR-3</taxon>
    </lineage>
</organism>
<evidence type="ECO:0008006" key="3">
    <source>
        <dbReference type="Google" id="ProtNLM"/>
    </source>
</evidence>
<dbReference type="EMBL" id="MUKB01000060">
    <property type="protein sequence ID" value="OPX17935.1"/>
    <property type="molecule type" value="Genomic_DNA"/>
</dbReference>
<comment type="caution">
    <text evidence="1">The sequence shown here is derived from an EMBL/GenBank/DDBJ whole genome shotgun (WGS) entry which is preliminary data.</text>
</comment>
<dbReference type="InterPro" id="IPR029063">
    <property type="entry name" value="SAM-dependent_MTases_sf"/>
</dbReference>
<accession>A0A1V4QGE6</accession>
<dbReference type="Proteomes" id="UP000191663">
    <property type="component" value="Unassembled WGS sequence"/>
</dbReference>
<evidence type="ECO:0000313" key="1">
    <source>
        <dbReference type="EMBL" id="OPX17935.1"/>
    </source>
</evidence>
<proteinExistence type="predicted"/>
<dbReference type="PANTHER" id="PTHR42873">
    <property type="entry name" value="RIBOSOMAL RNA LARGE SUBUNIT METHYLTRANSFERASE"/>
    <property type="match status" value="1"/>
</dbReference>
<reference evidence="2" key="1">
    <citation type="submission" date="2017-01" db="EMBL/GenBank/DDBJ databases">
        <title>Novel pathways for hydrocarbon cycling and metabolic interdependencies in hydrothermal sediment communities.</title>
        <authorList>
            <person name="Dombrowski N."/>
            <person name="Seitz K."/>
            <person name="Teske A."/>
            <person name="Baker B."/>
        </authorList>
    </citation>
    <scope>NUCLEOTIDE SEQUENCE [LARGE SCALE GENOMIC DNA]</scope>
</reference>
<evidence type="ECO:0000313" key="2">
    <source>
        <dbReference type="Proteomes" id="UP000191663"/>
    </source>
</evidence>
<sequence length="127" mass="14823">MLNNFTNIEFSCSDVFEFLRSDRNFYDMIILDPPSFTRSKREVFDALRGYKEVNLQAMKRLKKGGILVTTCCSYHIDEANFYKVLRQAALDARVNLRVIGRAIQSPDHPIVLNMPESFYLKAFYLLK</sequence>
<dbReference type="CDD" id="cd02440">
    <property type="entry name" value="AdoMet_MTases"/>
    <property type="match status" value="1"/>
</dbReference>
<dbReference type="PANTHER" id="PTHR42873:SF1">
    <property type="entry name" value="S-ADENOSYLMETHIONINE-DEPENDENT METHYLTRANSFERASE DOMAIN-CONTAINING PROTEIN"/>
    <property type="match status" value="1"/>
</dbReference>
<gene>
    <name evidence="1" type="ORF">BXT86_03865</name>
</gene>
<dbReference type="AlphaFoldDB" id="A0A1V4QGE6"/>
<dbReference type="Gene3D" id="3.40.50.150">
    <property type="entry name" value="Vaccinia Virus protein VP39"/>
    <property type="match status" value="1"/>
</dbReference>